<dbReference type="GO" id="GO:0003677">
    <property type="term" value="F:DNA binding"/>
    <property type="evidence" value="ECO:0007669"/>
    <property type="project" value="InterPro"/>
</dbReference>
<keyword evidence="3" id="KW-0805">Transcription regulation</keyword>
<dbReference type="AlphaFoldDB" id="A0A2J6TF59"/>
<dbReference type="InParanoid" id="A0A2J6TF59"/>
<dbReference type="GO" id="GO:0006351">
    <property type="term" value="P:DNA-templated transcription"/>
    <property type="evidence" value="ECO:0007669"/>
    <property type="project" value="InterPro"/>
</dbReference>
<keyword evidence="8" id="KW-1185">Reference proteome</keyword>
<keyword evidence="4" id="KW-0804">Transcription</keyword>
<dbReference type="EMBL" id="KZ613786">
    <property type="protein sequence ID" value="PMD61643.1"/>
    <property type="molecule type" value="Genomic_DNA"/>
</dbReference>
<keyword evidence="2" id="KW-0479">Metal-binding</keyword>
<reference evidence="7 8" key="1">
    <citation type="submission" date="2016-04" db="EMBL/GenBank/DDBJ databases">
        <title>A degradative enzymes factory behind the ericoid mycorrhizal symbiosis.</title>
        <authorList>
            <consortium name="DOE Joint Genome Institute"/>
            <person name="Martino E."/>
            <person name="Morin E."/>
            <person name="Grelet G."/>
            <person name="Kuo A."/>
            <person name="Kohler A."/>
            <person name="Daghino S."/>
            <person name="Barry K."/>
            <person name="Choi C."/>
            <person name="Cichocki N."/>
            <person name="Clum A."/>
            <person name="Copeland A."/>
            <person name="Hainaut M."/>
            <person name="Haridas S."/>
            <person name="Labutti K."/>
            <person name="Lindquist E."/>
            <person name="Lipzen A."/>
            <person name="Khouja H.-R."/>
            <person name="Murat C."/>
            <person name="Ohm R."/>
            <person name="Olson A."/>
            <person name="Spatafora J."/>
            <person name="Veneault-Fourrey C."/>
            <person name="Henrissat B."/>
            <person name="Grigoriev I."/>
            <person name="Martin F."/>
            <person name="Perotto S."/>
        </authorList>
    </citation>
    <scope>NUCLEOTIDE SEQUENCE [LARGE SCALE GENOMIC DNA]</scope>
    <source>
        <strain evidence="7 8">E</strain>
    </source>
</reference>
<dbReference type="GO" id="GO:0000981">
    <property type="term" value="F:DNA-binding transcription factor activity, RNA polymerase II-specific"/>
    <property type="evidence" value="ECO:0007669"/>
    <property type="project" value="InterPro"/>
</dbReference>
<evidence type="ECO:0000256" key="3">
    <source>
        <dbReference type="ARBA" id="ARBA00023015"/>
    </source>
</evidence>
<dbReference type="GeneID" id="36588104"/>
<dbReference type="InterPro" id="IPR001138">
    <property type="entry name" value="Zn2Cys6_DnaBD"/>
</dbReference>
<dbReference type="CDD" id="cd00067">
    <property type="entry name" value="GAL4"/>
    <property type="match status" value="1"/>
</dbReference>
<dbReference type="RefSeq" id="XP_024738547.1">
    <property type="nucleotide sequence ID" value="XM_024880027.1"/>
</dbReference>
<comment type="subcellular location">
    <subcellularLocation>
        <location evidence="1">Nucleus</location>
    </subcellularLocation>
</comment>
<feature type="domain" description="Zn(2)-C6 fungal-type" evidence="6">
    <location>
        <begin position="28"/>
        <end position="58"/>
    </location>
</feature>
<evidence type="ECO:0000256" key="5">
    <source>
        <dbReference type="ARBA" id="ARBA00023242"/>
    </source>
</evidence>
<gene>
    <name evidence="7" type="ORF">K444DRAFT_611881</name>
</gene>
<name>A0A2J6TF59_9HELO</name>
<dbReference type="SUPFAM" id="SSF57701">
    <property type="entry name" value="Zn2/Cys6 DNA-binding domain"/>
    <property type="match status" value="1"/>
</dbReference>
<dbReference type="PROSITE" id="PS00463">
    <property type="entry name" value="ZN2_CY6_FUNGAL_1"/>
    <property type="match status" value="1"/>
</dbReference>
<keyword evidence="5" id="KW-0539">Nucleus</keyword>
<dbReference type="STRING" id="1095630.A0A2J6TF59"/>
<evidence type="ECO:0000256" key="2">
    <source>
        <dbReference type="ARBA" id="ARBA00022723"/>
    </source>
</evidence>
<dbReference type="Proteomes" id="UP000235371">
    <property type="component" value="Unassembled WGS sequence"/>
</dbReference>
<accession>A0A2J6TF59</accession>
<dbReference type="InterPro" id="IPR036864">
    <property type="entry name" value="Zn2-C6_fun-type_DNA-bd_sf"/>
</dbReference>
<organism evidence="7 8">
    <name type="scientific">Hyaloscypha bicolor E</name>
    <dbReference type="NCBI Taxonomy" id="1095630"/>
    <lineage>
        <taxon>Eukaryota</taxon>
        <taxon>Fungi</taxon>
        <taxon>Dikarya</taxon>
        <taxon>Ascomycota</taxon>
        <taxon>Pezizomycotina</taxon>
        <taxon>Leotiomycetes</taxon>
        <taxon>Helotiales</taxon>
        <taxon>Hyaloscyphaceae</taxon>
        <taxon>Hyaloscypha</taxon>
        <taxon>Hyaloscypha bicolor</taxon>
    </lineage>
</organism>
<dbReference type="PANTHER" id="PTHR47338">
    <property type="entry name" value="ZN(II)2CYS6 TRANSCRIPTION FACTOR (EUROFUNG)-RELATED"/>
    <property type="match status" value="1"/>
</dbReference>
<evidence type="ECO:0000313" key="7">
    <source>
        <dbReference type="EMBL" id="PMD61643.1"/>
    </source>
</evidence>
<dbReference type="GO" id="GO:0008270">
    <property type="term" value="F:zinc ion binding"/>
    <property type="evidence" value="ECO:0007669"/>
    <property type="project" value="InterPro"/>
</dbReference>
<dbReference type="CDD" id="cd12148">
    <property type="entry name" value="fungal_TF_MHR"/>
    <property type="match status" value="1"/>
</dbReference>
<dbReference type="InterPro" id="IPR007219">
    <property type="entry name" value="XnlR_reg_dom"/>
</dbReference>
<dbReference type="SMART" id="SM00066">
    <property type="entry name" value="GAL4"/>
    <property type="match status" value="1"/>
</dbReference>
<dbReference type="GO" id="GO:0005634">
    <property type="term" value="C:nucleus"/>
    <property type="evidence" value="ECO:0007669"/>
    <property type="project" value="UniProtKB-SubCell"/>
</dbReference>
<evidence type="ECO:0000256" key="4">
    <source>
        <dbReference type="ARBA" id="ARBA00023163"/>
    </source>
</evidence>
<evidence type="ECO:0000313" key="8">
    <source>
        <dbReference type="Proteomes" id="UP000235371"/>
    </source>
</evidence>
<proteinExistence type="predicted"/>
<dbReference type="OrthoDB" id="3862662at2759"/>
<dbReference type="Pfam" id="PF04082">
    <property type="entry name" value="Fungal_trans"/>
    <property type="match status" value="1"/>
</dbReference>
<dbReference type="PROSITE" id="PS50048">
    <property type="entry name" value="ZN2_CY6_FUNGAL_2"/>
    <property type="match status" value="1"/>
</dbReference>
<dbReference type="PANTHER" id="PTHR47338:SF20">
    <property type="entry name" value="ZN(II)2CYS6 TRANSCRIPTION FACTOR (EUROFUNG)"/>
    <property type="match status" value="1"/>
</dbReference>
<dbReference type="InterPro" id="IPR050815">
    <property type="entry name" value="TF_fung"/>
</dbReference>
<evidence type="ECO:0000256" key="1">
    <source>
        <dbReference type="ARBA" id="ARBA00004123"/>
    </source>
</evidence>
<sequence>MSMYESPPDGHVSGNGMHELELGKAPQACMSCRKQKRKCSKTLPACALCERMNRHCDYSNAAPPPSSEDFNALRQKLMELESRLNGGGMNPQISPYATPSSTTMATSDNLGPPVPAFTPPQDAPWQGIQNRFPAIAFLDSDNFKYGGIVVPKPSLEIPVDVLELLGDAATIQATISEYFATIHNWMPIFSQKRLTRNMVNPLWEAGPDLALLFLCMKLIISRPQDGIESSQHPIYVSAKRFIALLEATGAATLLMLQANILVAWYEYGQAIYPAAYMTAGWCVRYGNMLGISGNKHATDLLGRPGTWTEQEERMRTWWGVLIVNRIVSLGSQSYVLNSQEPKSDDPLPVNDSAWEAGEMTAARRAVVGSPISEPVTSFPRLCQAVIMMGKVFSHHYGDEFASEADQYKAASELYSAASALARKIPEEADAEQDFFGYASATALTYSTLCSLCEVYSCPKGNCKLTGKESSEMQIQAIEGLKTVSGTIVNFVDHINANTPLSQELDRISPIIMDALYSAAANYAWMVRESGDEVYQNALDAIRLCLRKLGTRWRNAAEYVRILEAQEFSYAVGSAS</sequence>
<dbReference type="Pfam" id="PF00172">
    <property type="entry name" value="Zn_clus"/>
    <property type="match status" value="1"/>
</dbReference>
<evidence type="ECO:0000259" key="6">
    <source>
        <dbReference type="PROSITE" id="PS50048"/>
    </source>
</evidence>
<protein>
    <recommendedName>
        <fullName evidence="6">Zn(2)-C6 fungal-type domain-containing protein</fullName>
    </recommendedName>
</protein>
<dbReference type="Gene3D" id="4.10.240.10">
    <property type="entry name" value="Zn(2)-C6 fungal-type DNA-binding domain"/>
    <property type="match status" value="1"/>
</dbReference>